<comment type="subcellular location">
    <subcellularLocation>
        <location evidence="1">Membrane</location>
        <topology evidence="1">Multi-pass membrane protein</topology>
    </subcellularLocation>
</comment>
<reference evidence="8 9" key="1">
    <citation type="journal article" date="2020" name="Sci. Rep.">
        <title>A novel cyanobacterial geosmin producer, revising GeoA distribution and dispersion patterns in Bacteria.</title>
        <authorList>
            <person name="Churro C."/>
            <person name="Semedo-Aguiar A.P."/>
            <person name="Silva A.D."/>
            <person name="Pereira-Leal J.B."/>
            <person name="Leite R.B."/>
        </authorList>
    </citation>
    <scope>NUCLEOTIDE SEQUENCE [LARGE SCALE GENOMIC DNA]</scope>
    <source>
        <strain evidence="8 9">IPMA8</strain>
    </source>
</reference>
<evidence type="ECO:0000313" key="9">
    <source>
        <dbReference type="Proteomes" id="UP000702425"/>
    </source>
</evidence>
<keyword evidence="5 6" id="KW-0472">Membrane</keyword>
<feature type="transmembrane region" description="Helical" evidence="6">
    <location>
        <begin position="77"/>
        <end position="96"/>
    </location>
</feature>
<evidence type="ECO:0000256" key="6">
    <source>
        <dbReference type="SAM" id="Phobius"/>
    </source>
</evidence>
<keyword evidence="4 6" id="KW-1133">Transmembrane helix</keyword>
<dbReference type="SUPFAM" id="SSF103481">
    <property type="entry name" value="Multidrug resistance efflux transporter EmrE"/>
    <property type="match status" value="2"/>
</dbReference>
<feature type="transmembrane region" description="Helical" evidence="6">
    <location>
        <begin position="218"/>
        <end position="238"/>
    </location>
</feature>
<feature type="transmembrane region" description="Helical" evidence="6">
    <location>
        <begin position="44"/>
        <end position="65"/>
    </location>
</feature>
<keyword evidence="9" id="KW-1185">Reference proteome</keyword>
<dbReference type="Pfam" id="PF00892">
    <property type="entry name" value="EamA"/>
    <property type="match status" value="2"/>
</dbReference>
<dbReference type="Proteomes" id="UP000702425">
    <property type="component" value="Unassembled WGS sequence"/>
</dbReference>
<dbReference type="InterPro" id="IPR050638">
    <property type="entry name" value="AA-Vitamin_Transporters"/>
</dbReference>
<evidence type="ECO:0000313" key="8">
    <source>
        <dbReference type="EMBL" id="NQE35682.1"/>
    </source>
</evidence>
<proteinExistence type="inferred from homology"/>
<gene>
    <name evidence="8" type="ORF">E5S67_03417</name>
</gene>
<name>A0ABX2CZ59_9CYAN</name>
<dbReference type="PANTHER" id="PTHR32322:SF2">
    <property type="entry name" value="EAMA DOMAIN-CONTAINING PROTEIN"/>
    <property type="match status" value="1"/>
</dbReference>
<protein>
    <recommendedName>
        <fullName evidence="7">EamA domain-containing protein</fullName>
    </recommendedName>
</protein>
<feature type="transmembrane region" description="Helical" evidence="6">
    <location>
        <begin position="102"/>
        <end position="123"/>
    </location>
</feature>
<dbReference type="InterPro" id="IPR037185">
    <property type="entry name" value="EmrE-like"/>
</dbReference>
<feature type="domain" description="EamA" evidence="7">
    <location>
        <begin position="157"/>
        <end position="289"/>
    </location>
</feature>
<comment type="caution">
    <text evidence="8">The sequence shown here is derived from an EMBL/GenBank/DDBJ whole genome shotgun (WGS) entry which is preliminary data.</text>
</comment>
<accession>A0ABX2CZ59</accession>
<keyword evidence="3 6" id="KW-0812">Transmembrane</keyword>
<evidence type="ECO:0000256" key="4">
    <source>
        <dbReference type="ARBA" id="ARBA00022989"/>
    </source>
</evidence>
<dbReference type="RefSeq" id="WP_172189280.1">
    <property type="nucleotide sequence ID" value="NZ_CAWPPK010000276.1"/>
</dbReference>
<feature type="transmembrane region" description="Helical" evidence="6">
    <location>
        <begin position="130"/>
        <end position="149"/>
    </location>
</feature>
<dbReference type="EMBL" id="SRRZ01000061">
    <property type="protein sequence ID" value="NQE35682.1"/>
    <property type="molecule type" value="Genomic_DNA"/>
</dbReference>
<feature type="transmembrane region" description="Helical" evidence="6">
    <location>
        <begin position="155"/>
        <end position="174"/>
    </location>
</feature>
<feature type="transmembrane region" description="Helical" evidence="6">
    <location>
        <begin position="186"/>
        <end position="206"/>
    </location>
</feature>
<evidence type="ECO:0000256" key="5">
    <source>
        <dbReference type="ARBA" id="ARBA00023136"/>
    </source>
</evidence>
<evidence type="ECO:0000256" key="2">
    <source>
        <dbReference type="ARBA" id="ARBA00007362"/>
    </source>
</evidence>
<comment type="similarity">
    <text evidence="2">Belongs to the EamA transporter family.</text>
</comment>
<dbReference type="InterPro" id="IPR000620">
    <property type="entry name" value="EamA_dom"/>
</dbReference>
<feature type="transmembrane region" description="Helical" evidence="6">
    <location>
        <begin position="12"/>
        <end position="32"/>
    </location>
</feature>
<sequence length="302" mass="31546">MKSYWKNLHLNSETIGLIYGFLGVVGFSLTLPATRAAVIDLDPLFVGFGRGLVAAILAAFTLGITHQPIPSKQQLRSLLVVGLGAVLGFPVLSAWAMQQVPAAHGAVVLGLLPLATAIAGVLRAGDRPDVTFWMASIVGSATVVGFGIISGAGHLQLADLALFGAVIAAAFAYAEGGQLAKILGGWQVISWALVIIAPFEVLPTIFVVLKQELTASPIAWFGFAYVSIFSQFIAFFAWYHGMAIGGVARVGQIQLLQPFLTLLASAILLGETLEPIALVTACLVVASVAAGKKASIKRAEDL</sequence>
<organism evidence="8 9">
    <name type="scientific">Microcoleus asticus IPMA8</name>
    <dbReference type="NCBI Taxonomy" id="2563858"/>
    <lineage>
        <taxon>Bacteria</taxon>
        <taxon>Bacillati</taxon>
        <taxon>Cyanobacteriota</taxon>
        <taxon>Cyanophyceae</taxon>
        <taxon>Oscillatoriophycideae</taxon>
        <taxon>Oscillatoriales</taxon>
        <taxon>Microcoleaceae</taxon>
        <taxon>Microcoleus</taxon>
        <taxon>Microcoleus asticus</taxon>
    </lineage>
</organism>
<feature type="transmembrane region" description="Helical" evidence="6">
    <location>
        <begin position="275"/>
        <end position="291"/>
    </location>
</feature>
<dbReference type="PANTHER" id="PTHR32322">
    <property type="entry name" value="INNER MEMBRANE TRANSPORTER"/>
    <property type="match status" value="1"/>
</dbReference>
<feature type="domain" description="EamA" evidence="7">
    <location>
        <begin position="15"/>
        <end position="144"/>
    </location>
</feature>
<evidence type="ECO:0000256" key="3">
    <source>
        <dbReference type="ARBA" id="ARBA00022692"/>
    </source>
</evidence>
<evidence type="ECO:0000256" key="1">
    <source>
        <dbReference type="ARBA" id="ARBA00004141"/>
    </source>
</evidence>
<evidence type="ECO:0000259" key="7">
    <source>
        <dbReference type="Pfam" id="PF00892"/>
    </source>
</evidence>